<dbReference type="Proteomes" id="UP001054945">
    <property type="component" value="Unassembled WGS sequence"/>
</dbReference>
<dbReference type="AlphaFoldDB" id="A0AAV4WAK6"/>
<dbReference type="EMBL" id="BPLR01015740">
    <property type="protein sequence ID" value="GIY78315.1"/>
    <property type="molecule type" value="Genomic_DNA"/>
</dbReference>
<protein>
    <submittedName>
        <fullName evidence="1">Uncharacterized protein</fullName>
    </submittedName>
</protein>
<gene>
    <name evidence="1" type="ORF">CEXT_390761</name>
</gene>
<reference evidence="1 2" key="1">
    <citation type="submission" date="2021-06" db="EMBL/GenBank/DDBJ databases">
        <title>Caerostris extrusa draft genome.</title>
        <authorList>
            <person name="Kono N."/>
            <person name="Arakawa K."/>
        </authorList>
    </citation>
    <scope>NUCLEOTIDE SEQUENCE [LARGE SCALE GENOMIC DNA]</scope>
</reference>
<proteinExistence type="predicted"/>
<sequence>MKQFNLESCNDLLTATPPPKTPDIRTLAQLTQQNVWCFFSTWFSLCSYVSCHLPKLSKVSPAPTLKTQNLSLYRHVVGRDNQEFRKRAATRTCLQHLLSS</sequence>
<accession>A0AAV4WAK6</accession>
<comment type="caution">
    <text evidence="1">The sequence shown here is derived from an EMBL/GenBank/DDBJ whole genome shotgun (WGS) entry which is preliminary data.</text>
</comment>
<name>A0AAV4WAK6_CAEEX</name>
<evidence type="ECO:0000313" key="1">
    <source>
        <dbReference type="EMBL" id="GIY78315.1"/>
    </source>
</evidence>
<evidence type="ECO:0000313" key="2">
    <source>
        <dbReference type="Proteomes" id="UP001054945"/>
    </source>
</evidence>
<keyword evidence="2" id="KW-1185">Reference proteome</keyword>
<organism evidence="1 2">
    <name type="scientific">Caerostris extrusa</name>
    <name type="common">Bark spider</name>
    <name type="synonym">Caerostris bankana</name>
    <dbReference type="NCBI Taxonomy" id="172846"/>
    <lineage>
        <taxon>Eukaryota</taxon>
        <taxon>Metazoa</taxon>
        <taxon>Ecdysozoa</taxon>
        <taxon>Arthropoda</taxon>
        <taxon>Chelicerata</taxon>
        <taxon>Arachnida</taxon>
        <taxon>Araneae</taxon>
        <taxon>Araneomorphae</taxon>
        <taxon>Entelegynae</taxon>
        <taxon>Araneoidea</taxon>
        <taxon>Araneidae</taxon>
        <taxon>Caerostris</taxon>
    </lineage>
</organism>